<name>A0ABM7IR38_9MYCO</name>
<accession>A0ABM7IR38</accession>
<feature type="domain" description="AMP-dependent synthetase/ligase" evidence="1">
    <location>
        <begin position="23"/>
        <end position="358"/>
    </location>
</feature>
<evidence type="ECO:0000313" key="3">
    <source>
        <dbReference type="EMBL" id="BBX89260.1"/>
    </source>
</evidence>
<dbReference type="Proteomes" id="UP000466683">
    <property type="component" value="Chromosome"/>
</dbReference>
<evidence type="ECO:0000259" key="1">
    <source>
        <dbReference type="Pfam" id="PF00501"/>
    </source>
</evidence>
<feature type="domain" description="AMP-binding enzyme C-terminal" evidence="2">
    <location>
        <begin position="408"/>
        <end position="483"/>
    </location>
</feature>
<reference evidence="3 4" key="1">
    <citation type="journal article" date="2019" name="Emerg. Microbes Infect.">
        <title>Comprehensive subspecies identification of 175 nontuberculous mycobacteria species based on 7547 genomic profiles.</title>
        <authorList>
            <person name="Matsumoto Y."/>
            <person name="Kinjo T."/>
            <person name="Motooka D."/>
            <person name="Nabeya D."/>
            <person name="Jung N."/>
            <person name="Uechi K."/>
            <person name="Horii T."/>
            <person name="Iida T."/>
            <person name="Fujita J."/>
            <person name="Nakamura S."/>
        </authorList>
    </citation>
    <scope>NUCLEOTIDE SEQUENCE [LARGE SCALE GENOMIC DNA]</scope>
    <source>
        <strain evidence="3 4">JCM 15653</strain>
    </source>
</reference>
<dbReference type="Pfam" id="PF13193">
    <property type="entry name" value="AMP-binding_C"/>
    <property type="match status" value="1"/>
</dbReference>
<dbReference type="GO" id="GO:0016874">
    <property type="term" value="F:ligase activity"/>
    <property type="evidence" value="ECO:0007669"/>
    <property type="project" value="UniProtKB-KW"/>
</dbReference>
<dbReference type="InterPro" id="IPR020845">
    <property type="entry name" value="AMP-binding_CS"/>
</dbReference>
<keyword evidence="3" id="KW-0436">Ligase</keyword>
<dbReference type="InterPro" id="IPR000873">
    <property type="entry name" value="AMP-dep_synth/lig_dom"/>
</dbReference>
<dbReference type="InterPro" id="IPR050237">
    <property type="entry name" value="ATP-dep_AMP-bd_enzyme"/>
</dbReference>
<keyword evidence="4" id="KW-1185">Reference proteome</keyword>
<dbReference type="InterPro" id="IPR045851">
    <property type="entry name" value="AMP-bd_C_sf"/>
</dbReference>
<dbReference type="Pfam" id="PF00501">
    <property type="entry name" value="AMP-binding"/>
    <property type="match status" value="1"/>
</dbReference>
<proteinExistence type="predicted"/>
<dbReference type="PROSITE" id="PS00455">
    <property type="entry name" value="AMP_BINDING"/>
    <property type="match status" value="1"/>
</dbReference>
<gene>
    <name evidence="3" type="ORF">MBOE_09090</name>
</gene>
<dbReference type="EMBL" id="AP022579">
    <property type="protein sequence ID" value="BBX89260.1"/>
    <property type="molecule type" value="Genomic_DNA"/>
</dbReference>
<dbReference type="PANTHER" id="PTHR43767:SF1">
    <property type="entry name" value="NONRIBOSOMAL PEPTIDE SYNTHASE PES1 (EUROFUNG)-RELATED"/>
    <property type="match status" value="1"/>
</dbReference>
<dbReference type="PANTHER" id="PTHR43767">
    <property type="entry name" value="LONG-CHAIN-FATTY-ACID--COA LIGASE"/>
    <property type="match status" value="1"/>
</dbReference>
<sequence>MAADTNFYLRDMFLASLPDVRSAAAPHAPAVADDALDLDNAGFLDAVTRAAAALRAAGVGPGDVVALKLPNRVEFVVVLFAAWRLGAAVTPISPTLVPAEVAYQVADAGSKVLVVDVDPGSQAEVPVLTLDALAAGSPEPVAPVETADDALALLIYTSGTTGRPKGVMLDHANVNAMCDMVIQGFELTQTDHSLLILPLFHVNGIVVSTLSPLIAGGRATIAGRFNPATFFDRIETTRATYFSAVPTIYTMLAGLPAEVRPDTSSVRFAVCGAAPASVELLDRFERRFGIALIEGYGLSEGSCASTGNPLHGKRKPGTVGIPLPGQEIRIIGADGAVLPDGQVGEVVIKGPNVMRGYLNRPEETAKTLVDGWLRTGDVGRFDEDGYLVLVDRAKDMIIRGGENIYPKEIETVVHHLAEVAEAAVVGRADPVYGEVPVLFVSLNPDAELSVGRIREHLTGSLSKYKLPVEITVLPELPKNPVGKIDKPALRKTLTAAATRS</sequence>
<dbReference type="Gene3D" id="3.30.300.30">
    <property type="match status" value="1"/>
</dbReference>
<evidence type="ECO:0000259" key="2">
    <source>
        <dbReference type="Pfam" id="PF13193"/>
    </source>
</evidence>
<dbReference type="Gene3D" id="3.40.50.12780">
    <property type="entry name" value="N-terminal domain of ligase-like"/>
    <property type="match status" value="1"/>
</dbReference>
<dbReference type="SUPFAM" id="SSF56801">
    <property type="entry name" value="Acetyl-CoA synthetase-like"/>
    <property type="match status" value="1"/>
</dbReference>
<organism evidence="3 4">
    <name type="scientific">Mycolicibacterium boenickei</name>
    <dbReference type="NCBI Taxonomy" id="146017"/>
    <lineage>
        <taxon>Bacteria</taxon>
        <taxon>Bacillati</taxon>
        <taxon>Actinomycetota</taxon>
        <taxon>Actinomycetes</taxon>
        <taxon>Mycobacteriales</taxon>
        <taxon>Mycobacteriaceae</taxon>
        <taxon>Mycolicibacterium</taxon>
    </lineage>
</organism>
<protein>
    <submittedName>
        <fullName evidence="3">AMP-dependent ligase</fullName>
    </submittedName>
</protein>
<dbReference type="InterPro" id="IPR042099">
    <property type="entry name" value="ANL_N_sf"/>
</dbReference>
<dbReference type="InterPro" id="IPR025110">
    <property type="entry name" value="AMP-bd_C"/>
</dbReference>
<evidence type="ECO:0000313" key="4">
    <source>
        <dbReference type="Proteomes" id="UP000466683"/>
    </source>
</evidence>